<evidence type="ECO:0000313" key="2">
    <source>
        <dbReference type="EMBL" id="EFE72140.2"/>
    </source>
</evidence>
<name>D6AA45_STRV1</name>
<feature type="region of interest" description="Disordered" evidence="1">
    <location>
        <begin position="84"/>
        <end position="136"/>
    </location>
</feature>
<evidence type="ECO:0000313" key="3">
    <source>
        <dbReference type="EMBL" id="EFE72146.2"/>
    </source>
</evidence>
<protein>
    <submittedName>
        <fullName evidence="2">Predicted protein</fullName>
    </submittedName>
</protein>
<organism evidence="2 4">
    <name type="scientific">Streptomyces viridosporus (strain ATCC 14672 / DSM 40746 / JCM 4963 / KCTC 9882 / NRRL B-12104 / FH 1290)</name>
    <name type="common">Streptomyces ghanaensis</name>
    <dbReference type="NCBI Taxonomy" id="566461"/>
    <lineage>
        <taxon>Bacteria</taxon>
        <taxon>Bacillati</taxon>
        <taxon>Actinomycetota</taxon>
        <taxon>Actinomycetes</taxon>
        <taxon>Kitasatosporales</taxon>
        <taxon>Streptomycetaceae</taxon>
        <taxon>Streptomyces</taxon>
    </lineage>
</organism>
<reference evidence="4" key="2">
    <citation type="submission" date="2008-12" db="EMBL/GenBank/DDBJ databases">
        <title>Annotation of Streptomyces ghanaensis ATCC 14672.</title>
        <authorList>
            <consortium name="The Broad Institute Genome Sequencing Platform"/>
            <consortium name="Broad Institute Microbial Sequencing Center"/>
            <person name="Fischbach M."/>
            <person name="Ward D."/>
            <person name="Young S."/>
            <person name="Kodira C.D."/>
            <person name="Zeng Q."/>
            <person name="Koehrsen M."/>
            <person name="Godfrey P."/>
            <person name="Alvarado L."/>
            <person name="Berlin A.M."/>
            <person name="Borenstein D."/>
            <person name="Chen Z."/>
            <person name="Engels R."/>
            <person name="Freedman E."/>
            <person name="Gellesch M."/>
            <person name="Goldberg J."/>
            <person name="Griggs A."/>
            <person name="Gujja S."/>
            <person name="Heiman D.I."/>
            <person name="Hepburn T.A."/>
            <person name="Howarth C."/>
            <person name="Jen D."/>
            <person name="Larson L."/>
            <person name="Lewis B."/>
            <person name="Mehta T."/>
            <person name="Park D."/>
            <person name="Pearson M."/>
            <person name="Roberts A."/>
            <person name="Saif S."/>
            <person name="Shea T.D."/>
            <person name="Shenoy N."/>
            <person name="Sisk P."/>
            <person name="Stolte C."/>
            <person name="Sykes S.N."/>
            <person name="Walk T."/>
            <person name="White J."/>
            <person name="Yandava C."/>
            <person name="Straight P."/>
            <person name="Clardy J."/>
            <person name="Hung D."/>
            <person name="Kolter R."/>
            <person name="Mekalanos J."/>
            <person name="Walker S."/>
            <person name="Walsh C.T."/>
            <person name="Wieland B.L.C."/>
            <person name="Ilzarbe M."/>
            <person name="Galagan J."/>
            <person name="Nusbaum C."/>
            <person name="Birren B."/>
        </authorList>
    </citation>
    <scope>NUCLEOTIDE SEQUENCE [LARGE SCALE GENOMIC DNA]</scope>
    <source>
        <strain evidence="3">ATCC 14672</strain>
        <strain evidence="4">ATCC 14672 / DSM 40746 / JCM 4963 / KCTC 9882 / NRRL B-12104 / FH 1290</strain>
    </source>
</reference>
<proteinExistence type="predicted"/>
<dbReference type="EMBL" id="DS999641">
    <property type="protein sequence ID" value="EFE72146.2"/>
    <property type="molecule type" value="Genomic_DNA"/>
</dbReference>
<dbReference type="AlphaFoldDB" id="D6AA45"/>
<feature type="compositionally biased region" description="Basic and acidic residues" evidence="1">
    <location>
        <begin position="127"/>
        <end position="136"/>
    </location>
</feature>
<evidence type="ECO:0000313" key="4">
    <source>
        <dbReference type="Proteomes" id="UP000003824"/>
    </source>
</evidence>
<accession>D6AA45</accession>
<gene>
    <name evidence="2" type="ORF">SSFG_07375</name>
    <name evidence="3" type="ORF">SSFG_07381</name>
</gene>
<sequence>MSKPSSACIWPAQTEDGKPSLHRIVFSDGAAKNYRYSTKHQVVIDADTRRVVADGRPVTGNCNDGKAWEISGAKDAVGHTTVLVSGAPPSLRTGTGRTEVPCGPSPCPAQGPTGGGGSSSGKITRRRSSEGFGRKG</sequence>
<dbReference type="Proteomes" id="UP000003824">
    <property type="component" value="Unassembled WGS sequence"/>
</dbReference>
<dbReference type="EMBL" id="DS999641">
    <property type="protein sequence ID" value="EFE72140.2"/>
    <property type="molecule type" value="Genomic_DNA"/>
</dbReference>
<evidence type="ECO:0000256" key="1">
    <source>
        <dbReference type="SAM" id="MobiDB-lite"/>
    </source>
</evidence>
<reference evidence="2" key="1">
    <citation type="submission" date="2008-10" db="EMBL/GenBank/DDBJ databases">
        <title>Annotation of Streptomyces ghanaensis ATCC 14672.</title>
        <authorList>
            <consortium name="The Broad Institute Genome Sequencing Platform"/>
            <consortium name="Broad Institute Microbial Sequencing Center"/>
            <person name="Fischbach M."/>
            <person name="Ward D."/>
            <person name="Young S."/>
            <person name="Kodira C.D."/>
            <person name="Zeng Q."/>
            <person name="Koehrsen M."/>
            <person name="Godfrey P."/>
            <person name="Alvarado L."/>
            <person name="Berlin A.M."/>
            <person name="Borenstein D."/>
            <person name="Chen Z."/>
            <person name="Engels R."/>
            <person name="Freedman E."/>
            <person name="Gellesch M."/>
            <person name="Goldberg J."/>
            <person name="Griggs A."/>
            <person name="Gujja S."/>
            <person name="Heiman D.I."/>
            <person name="Hepburn T.A."/>
            <person name="Howarth C."/>
            <person name="Jen D."/>
            <person name="Larson L."/>
            <person name="Lewis B."/>
            <person name="Mehta T."/>
            <person name="Park D."/>
            <person name="Pearson M."/>
            <person name="Roberts A."/>
            <person name="Saif S."/>
            <person name="Shea T.D."/>
            <person name="Shenoy N."/>
            <person name="Sisk P."/>
            <person name="Stolte C."/>
            <person name="Sykes S.N."/>
            <person name="Walk T."/>
            <person name="White J."/>
            <person name="Yandava C."/>
            <person name="Straight P."/>
            <person name="Clardy J."/>
            <person name="Hung D."/>
            <person name="Kolter R."/>
            <person name="Mekalanos J."/>
            <person name="Walker S."/>
            <person name="Walsh C.T."/>
            <person name="Wieland B.L.C."/>
            <person name="Ilzarbe M."/>
            <person name="Galagan J."/>
            <person name="Nusbaum C."/>
            <person name="Birren B."/>
        </authorList>
    </citation>
    <scope>NUCLEOTIDE SEQUENCE [LARGE SCALE GENOMIC DNA]</scope>
    <source>
        <strain evidence="2">ATCC 14672</strain>
        <strain evidence="4">ATCC 14672 / DSM 40746 / JCM 4963 / KCTC 9882 / NRRL B-12104 / FH 1290</strain>
    </source>
</reference>